<dbReference type="EMBL" id="DXEN01000007">
    <property type="protein sequence ID" value="HIX85189.1"/>
    <property type="molecule type" value="Genomic_DNA"/>
</dbReference>
<dbReference type="InterPro" id="IPR029044">
    <property type="entry name" value="Nucleotide-diphossugar_trans"/>
</dbReference>
<gene>
    <name evidence="1" type="ORF">H9848_01070</name>
</gene>
<sequence>MNILNLFAKSYGLLRNYKGIPLWVFTPLRRFIRYWANKLLPLYLRRTAVREGAPKEGVIISLTSFPARIQNVWQVVECMFRQTCRPYKIILWLSRDQFPTRESVPESLRIRENGVFEIRLVDGDIRSHKKYHYAAKEYPDSWIFLIDDDIYYPTDIIERSWRAHIENPRAVIANYGYSIAYDEDGSCLSYSRWKPCHIGAKGKGLFFGSGGGTLLKPSLLYKDLTDIELALKLTPLADDIWLNAMCQLAHLDIVILPYGLPLPVENRGNITLSSVNNGESKNDEQLDRVRRYYSHKIP</sequence>
<evidence type="ECO:0008006" key="3">
    <source>
        <dbReference type="Google" id="ProtNLM"/>
    </source>
</evidence>
<organism evidence="1 2">
    <name type="scientific">Candidatus Parabacteroides intestinigallinarum</name>
    <dbReference type="NCBI Taxonomy" id="2838722"/>
    <lineage>
        <taxon>Bacteria</taxon>
        <taxon>Pseudomonadati</taxon>
        <taxon>Bacteroidota</taxon>
        <taxon>Bacteroidia</taxon>
        <taxon>Bacteroidales</taxon>
        <taxon>Tannerellaceae</taxon>
        <taxon>Parabacteroides</taxon>
    </lineage>
</organism>
<dbReference type="CDD" id="cd00761">
    <property type="entry name" value="Glyco_tranf_GTA_type"/>
    <property type="match status" value="1"/>
</dbReference>
<evidence type="ECO:0000313" key="2">
    <source>
        <dbReference type="Proteomes" id="UP000823847"/>
    </source>
</evidence>
<dbReference type="Proteomes" id="UP000823847">
    <property type="component" value="Unassembled WGS sequence"/>
</dbReference>
<evidence type="ECO:0000313" key="1">
    <source>
        <dbReference type="EMBL" id="HIX85189.1"/>
    </source>
</evidence>
<accession>A0A9D1XSE7</accession>
<name>A0A9D1XSE7_9BACT</name>
<dbReference type="AlphaFoldDB" id="A0A9D1XSE7"/>
<protein>
    <recommendedName>
        <fullName evidence="3">Glycosyltransferase</fullName>
    </recommendedName>
</protein>
<proteinExistence type="predicted"/>
<comment type="caution">
    <text evidence="1">The sequence shown here is derived from an EMBL/GenBank/DDBJ whole genome shotgun (WGS) entry which is preliminary data.</text>
</comment>
<reference evidence="1" key="1">
    <citation type="journal article" date="2021" name="PeerJ">
        <title>Extensive microbial diversity within the chicken gut microbiome revealed by metagenomics and culture.</title>
        <authorList>
            <person name="Gilroy R."/>
            <person name="Ravi A."/>
            <person name="Getino M."/>
            <person name="Pursley I."/>
            <person name="Horton D.L."/>
            <person name="Alikhan N.F."/>
            <person name="Baker D."/>
            <person name="Gharbi K."/>
            <person name="Hall N."/>
            <person name="Watson M."/>
            <person name="Adriaenssens E.M."/>
            <person name="Foster-Nyarko E."/>
            <person name="Jarju S."/>
            <person name="Secka A."/>
            <person name="Antonio M."/>
            <person name="Oren A."/>
            <person name="Chaudhuri R.R."/>
            <person name="La Ragione R."/>
            <person name="Hildebrand F."/>
            <person name="Pallen M.J."/>
        </authorList>
    </citation>
    <scope>NUCLEOTIDE SEQUENCE</scope>
    <source>
        <strain evidence="1">ChiHecec2B26-12326</strain>
    </source>
</reference>
<dbReference type="SUPFAM" id="SSF53448">
    <property type="entry name" value="Nucleotide-diphospho-sugar transferases"/>
    <property type="match status" value="1"/>
</dbReference>
<reference evidence="1" key="2">
    <citation type="submission" date="2021-04" db="EMBL/GenBank/DDBJ databases">
        <authorList>
            <person name="Gilroy R."/>
        </authorList>
    </citation>
    <scope>NUCLEOTIDE SEQUENCE</scope>
    <source>
        <strain evidence="1">ChiHecec2B26-12326</strain>
    </source>
</reference>